<organism evidence="3 4">
    <name type="scientific">Dioscorea zingiberensis</name>
    <dbReference type="NCBI Taxonomy" id="325984"/>
    <lineage>
        <taxon>Eukaryota</taxon>
        <taxon>Viridiplantae</taxon>
        <taxon>Streptophyta</taxon>
        <taxon>Embryophyta</taxon>
        <taxon>Tracheophyta</taxon>
        <taxon>Spermatophyta</taxon>
        <taxon>Magnoliopsida</taxon>
        <taxon>Liliopsida</taxon>
        <taxon>Dioscoreales</taxon>
        <taxon>Dioscoreaceae</taxon>
        <taxon>Dioscorea</taxon>
    </lineage>
</organism>
<proteinExistence type="predicted"/>
<feature type="compositionally biased region" description="Basic and acidic residues" evidence="1">
    <location>
        <begin position="159"/>
        <end position="172"/>
    </location>
</feature>
<evidence type="ECO:0000313" key="4">
    <source>
        <dbReference type="Proteomes" id="UP001085076"/>
    </source>
</evidence>
<reference evidence="3" key="1">
    <citation type="submission" date="2021-03" db="EMBL/GenBank/DDBJ databases">
        <authorList>
            <person name="Li Z."/>
            <person name="Yang C."/>
        </authorList>
    </citation>
    <scope>NUCLEOTIDE SEQUENCE</scope>
    <source>
        <strain evidence="3">Dzin_1.0</strain>
        <tissue evidence="3">Leaf</tissue>
    </source>
</reference>
<keyword evidence="4" id="KW-1185">Reference proteome</keyword>
<evidence type="ECO:0000313" key="3">
    <source>
        <dbReference type="EMBL" id="KAJ0965179.1"/>
    </source>
</evidence>
<accession>A0A9D5H6D4</accession>
<dbReference type="EMBL" id="JAGGNH010000008">
    <property type="protein sequence ID" value="KAJ0965179.1"/>
    <property type="molecule type" value="Genomic_DNA"/>
</dbReference>
<name>A0A9D5H6D4_9LILI</name>
<feature type="region of interest" description="Disordered" evidence="1">
    <location>
        <begin position="147"/>
        <end position="172"/>
    </location>
</feature>
<evidence type="ECO:0000256" key="1">
    <source>
        <dbReference type="SAM" id="MobiDB-lite"/>
    </source>
</evidence>
<protein>
    <submittedName>
        <fullName evidence="3">Uncharacterized protein</fullName>
    </submittedName>
</protein>
<gene>
    <name evidence="3" type="ORF">J5N97_026317</name>
</gene>
<keyword evidence="2" id="KW-1133">Transmembrane helix</keyword>
<evidence type="ECO:0000256" key="2">
    <source>
        <dbReference type="SAM" id="Phobius"/>
    </source>
</evidence>
<keyword evidence="2" id="KW-0472">Membrane</keyword>
<comment type="caution">
    <text evidence="3">The sequence shown here is derived from an EMBL/GenBank/DDBJ whole genome shotgun (WGS) entry which is preliminary data.</text>
</comment>
<dbReference type="Proteomes" id="UP001085076">
    <property type="component" value="Miscellaneous, Linkage group lg08"/>
</dbReference>
<sequence length="172" mass="18441">MLAEIFPHHVISLHLGEEMPMDIDKSSILLVSANTLFTLSIFFVVLIGPPTEHLLHHSSGLSFFIQPRPPLLIGMGLEFLNQDRRWSVSVTIGSAASSFSDTVEDRTGGGDCSNCQGSGGAWDSFGDGGSNQRRGFNRAWRGASAAAAELPSGGGSGIRMRELDGQRQRRAA</sequence>
<feature type="transmembrane region" description="Helical" evidence="2">
    <location>
        <begin position="28"/>
        <end position="48"/>
    </location>
</feature>
<reference evidence="3" key="2">
    <citation type="journal article" date="2022" name="Hortic Res">
        <title>The genome of Dioscorea zingiberensis sheds light on the biosynthesis, origin and evolution of the medicinally important diosgenin saponins.</title>
        <authorList>
            <person name="Li Y."/>
            <person name="Tan C."/>
            <person name="Li Z."/>
            <person name="Guo J."/>
            <person name="Li S."/>
            <person name="Chen X."/>
            <person name="Wang C."/>
            <person name="Dai X."/>
            <person name="Yang H."/>
            <person name="Song W."/>
            <person name="Hou L."/>
            <person name="Xu J."/>
            <person name="Tong Z."/>
            <person name="Xu A."/>
            <person name="Yuan X."/>
            <person name="Wang W."/>
            <person name="Yang Q."/>
            <person name="Chen L."/>
            <person name="Sun Z."/>
            <person name="Wang K."/>
            <person name="Pan B."/>
            <person name="Chen J."/>
            <person name="Bao Y."/>
            <person name="Liu F."/>
            <person name="Qi X."/>
            <person name="Gang D.R."/>
            <person name="Wen J."/>
            <person name="Li J."/>
        </authorList>
    </citation>
    <scope>NUCLEOTIDE SEQUENCE</scope>
    <source>
        <strain evidence="3">Dzin_1.0</strain>
    </source>
</reference>
<dbReference type="AlphaFoldDB" id="A0A9D5H6D4"/>
<keyword evidence="2" id="KW-0812">Transmembrane</keyword>